<dbReference type="Proteomes" id="UP000076744">
    <property type="component" value="Unassembled WGS sequence"/>
</dbReference>
<proteinExistence type="predicted"/>
<evidence type="ECO:0000313" key="4">
    <source>
        <dbReference type="EMBL" id="OAA66306.1"/>
    </source>
</evidence>
<keyword evidence="2" id="KW-0472">Membrane</keyword>
<dbReference type="EMBL" id="AZHB01000008">
    <property type="protein sequence ID" value="OAA66306.1"/>
    <property type="molecule type" value="Genomic_DNA"/>
</dbReference>
<dbReference type="STRING" id="1081104.A0A167YGT6"/>
<dbReference type="PANTHER" id="PTHR10039">
    <property type="entry name" value="AMELOGENIN"/>
    <property type="match status" value="1"/>
</dbReference>
<keyword evidence="5" id="KW-1185">Reference proteome</keyword>
<feature type="transmembrane region" description="Helical" evidence="2">
    <location>
        <begin position="197"/>
        <end position="215"/>
    </location>
</feature>
<dbReference type="PANTHER" id="PTHR10039:SF5">
    <property type="entry name" value="NACHT DOMAIN-CONTAINING PROTEIN"/>
    <property type="match status" value="1"/>
</dbReference>
<gene>
    <name evidence="4" type="ORF">ISF_04144</name>
</gene>
<keyword evidence="2" id="KW-0812">Transmembrane</keyword>
<sequence>MKFAHEKATKDREKVTISFFFNARGGELERSTPGMYRSLLFQLLTALPSLCVVFDELEHKDTLDELHAATSSNENPVWMLGVLQDLLRSALAKLNQKRLTIFVDALDECAPNEVEGLVEFFEYLGEDAVQSNSKLSILFSSRYYPQLDVTYGLKIYLEDEDGHEKDIAMYVRIKLKIGQTKTAKEVKAQIQKKAKGIFMWVVLVVGILNSEYLGGRIFEVKKKLDALPAKLSELFKEILLRDQTNFDDLKLCIRWILFARRPLQLEEYYFAVVSGLHPDALQEWDSKEVTLDDMRRFVICSSKGLAETTESRPQTVQFIHESVRVFFLGDGLQELWPDLAATDFASVSHDQLRQCCDIYLKQSLDSMITQDLLRLSNGYLPLDYWENEAKRDTLSANFPFLEYSTSHTLYHANAAARAIPQELFLKNFPVEAWVSLHNLFTLPRLSRYMPERGLLSIVVESNFAQLIKCMLRLDPRSEITLRDREWAYRAAVAADWCRCEGNLLG</sequence>
<dbReference type="AlphaFoldDB" id="A0A167YGT6"/>
<comment type="caution">
    <text evidence="4">The sequence shown here is derived from an EMBL/GenBank/DDBJ whole genome shotgun (WGS) entry which is preliminary data.</text>
</comment>
<evidence type="ECO:0000256" key="1">
    <source>
        <dbReference type="ARBA" id="ARBA00022737"/>
    </source>
</evidence>
<evidence type="ECO:0000256" key="2">
    <source>
        <dbReference type="SAM" id="Phobius"/>
    </source>
</evidence>
<dbReference type="InterPro" id="IPR056884">
    <property type="entry name" value="NPHP3-like_N"/>
</dbReference>
<accession>A0A167YGT6</accession>
<reference evidence="4 5" key="1">
    <citation type="journal article" date="2016" name="Genome Biol. Evol.">
        <title>Divergent and convergent evolution of fungal pathogenicity.</title>
        <authorList>
            <person name="Shang Y."/>
            <person name="Xiao G."/>
            <person name="Zheng P."/>
            <person name="Cen K."/>
            <person name="Zhan S."/>
            <person name="Wang C."/>
        </authorList>
    </citation>
    <scope>NUCLEOTIDE SEQUENCE [LARGE SCALE GENOMIC DNA]</scope>
    <source>
        <strain evidence="4 5">ARSEF 2679</strain>
    </source>
</reference>
<keyword evidence="1" id="KW-0677">Repeat</keyword>
<dbReference type="RefSeq" id="XP_018705330.1">
    <property type="nucleotide sequence ID" value="XM_018847750.1"/>
</dbReference>
<keyword evidence="2" id="KW-1133">Transmembrane helix</keyword>
<protein>
    <recommendedName>
        <fullName evidence="3">Nephrocystin 3-like N-terminal domain-containing protein</fullName>
    </recommendedName>
</protein>
<dbReference type="OrthoDB" id="194358at2759"/>
<name>A0A167YGT6_CORFA</name>
<evidence type="ECO:0000313" key="5">
    <source>
        <dbReference type="Proteomes" id="UP000076744"/>
    </source>
</evidence>
<dbReference type="Pfam" id="PF24883">
    <property type="entry name" value="NPHP3_N"/>
    <property type="match status" value="1"/>
</dbReference>
<evidence type="ECO:0000259" key="3">
    <source>
        <dbReference type="Pfam" id="PF24883"/>
    </source>
</evidence>
<feature type="domain" description="Nephrocystin 3-like N-terminal" evidence="3">
    <location>
        <begin position="13"/>
        <end position="142"/>
    </location>
</feature>
<dbReference type="GeneID" id="30020436"/>
<organism evidence="4 5">
    <name type="scientific">Cordyceps fumosorosea (strain ARSEF 2679)</name>
    <name type="common">Isaria fumosorosea</name>
    <dbReference type="NCBI Taxonomy" id="1081104"/>
    <lineage>
        <taxon>Eukaryota</taxon>
        <taxon>Fungi</taxon>
        <taxon>Dikarya</taxon>
        <taxon>Ascomycota</taxon>
        <taxon>Pezizomycotina</taxon>
        <taxon>Sordariomycetes</taxon>
        <taxon>Hypocreomycetidae</taxon>
        <taxon>Hypocreales</taxon>
        <taxon>Cordycipitaceae</taxon>
        <taxon>Cordyceps</taxon>
    </lineage>
</organism>